<gene>
    <name evidence="1" type="ORF">CDAR_425741</name>
</gene>
<name>A0AAV4VWW8_9ARAC</name>
<keyword evidence="2" id="KW-1185">Reference proteome</keyword>
<dbReference type="EMBL" id="BPLQ01013788">
    <property type="protein sequence ID" value="GIY74786.1"/>
    <property type="molecule type" value="Genomic_DNA"/>
</dbReference>
<dbReference type="Proteomes" id="UP001054837">
    <property type="component" value="Unassembled WGS sequence"/>
</dbReference>
<organism evidence="1 2">
    <name type="scientific">Caerostris darwini</name>
    <dbReference type="NCBI Taxonomy" id="1538125"/>
    <lineage>
        <taxon>Eukaryota</taxon>
        <taxon>Metazoa</taxon>
        <taxon>Ecdysozoa</taxon>
        <taxon>Arthropoda</taxon>
        <taxon>Chelicerata</taxon>
        <taxon>Arachnida</taxon>
        <taxon>Araneae</taxon>
        <taxon>Araneomorphae</taxon>
        <taxon>Entelegynae</taxon>
        <taxon>Araneoidea</taxon>
        <taxon>Araneidae</taxon>
        <taxon>Caerostris</taxon>
    </lineage>
</organism>
<dbReference type="AlphaFoldDB" id="A0AAV4VWW8"/>
<proteinExistence type="predicted"/>
<protein>
    <submittedName>
        <fullName evidence="1">Uncharacterized protein</fullName>
    </submittedName>
</protein>
<feature type="non-terminal residue" evidence="1">
    <location>
        <position position="1"/>
    </location>
</feature>
<sequence>ADTFPALWKKDKQKRNQKNQHLTCEIEGTAPSMSVIGRESKGAEIKRIASLNLNRTRYPRREGKKQKARVMKEIDSCPNSFAIM</sequence>
<comment type="caution">
    <text evidence="1">The sequence shown here is derived from an EMBL/GenBank/DDBJ whole genome shotgun (WGS) entry which is preliminary data.</text>
</comment>
<evidence type="ECO:0000313" key="2">
    <source>
        <dbReference type="Proteomes" id="UP001054837"/>
    </source>
</evidence>
<accession>A0AAV4VWW8</accession>
<reference evidence="1 2" key="1">
    <citation type="submission" date="2021-06" db="EMBL/GenBank/DDBJ databases">
        <title>Caerostris darwini draft genome.</title>
        <authorList>
            <person name="Kono N."/>
            <person name="Arakawa K."/>
        </authorList>
    </citation>
    <scope>NUCLEOTIDE SEQUENCE [LARGE SCALE GENOMIC DNA]</scope>
</reference>
<evidence type="ECO:0000313" key="1">
    <source>
        <dbReference type="EMBL" id="GIY74786.1"/>
    </source>
</evidence>